<accession>A0ABW3Y869</accession>
<organism evidence="1 2">
    <name type="scientific">Micromonospora sonneratiae</name>
    <dbReference type="NCBI Taxonomy" id="1184706"/>
    <lineage>
        <taxon>Bacteria</taxon>
        <taxon>Bacillati</taxon>
        <taxon>Actinomycetota</taxon>
        <taxon>Actinomycetes</taxon>
        <taxon>Micromonosporales</taxon>
        <taxon>Micromonosporaceae</taxon>
        <taxon>Micromonospora</taxon>
    </lineage>
</organism>
<comment type="caution">
    <text evidence="1">The sequence shown here is derived from an EMBL/GenBank/DDBJ whole genome shotgun (WGS) entry which is preliminary data.</text>
</comment>
<evidence type="ECO:0000313" key="1">
    <source>
        <dbReference type="EMBL" id="MFD1319836.1"/>
    </source>
</evidence>
<dbReference type="Proteomes" id="UP001597260">
    <property type="component" value="Unassembled WGS sequence"/>
</dbReference>
<dbReference type="RefSeq" id="WP_377566205.1">
    <property type="nucleotide sequence ID" value="NZ_JBHTMP010000001.1"/>
</dbReference>
<name>A0ABW3Y869_9ACTN</name>
<evidence type="ECO:0000313" key="2">
    <source>
        <dbReference type="Proteomes" id="UP001597260"/>
    </source>
</evidence>
<keyword evidence="2" id="KW-1185">Reference proteome</keyword>
<sequence>MSDSNQSVSRASADADFLEWNFSIMAGSSPWSVEQGMTQLLAHQGAEGFGPSLATAVQLDANVIHELGTRQTPTAVAALRAFEAMSTIDTQRELASMNADRLVRQGLPEPVWGSTISRVRVDGCWWAHDQFDETAIVLCAFSYDGVDEHGILAMIDRTIGDGLFRELTLGMRVDPLLEVLRSAEEGDEGFVSEPLDPAYARRLIEDAIATSDEILEDRQYQPKPMPAVYRKMRALTLTRARALSDVVAPPDSFPNSVELELLKQSFLGSATAATLPPNEEAGQALDLLFTHFIEQAACHPLHLGPRRITAVLGLPSLAPDQIDNPAVGRVLPDVATAWAAWTAAERGLPRDATERLEQATKQACAELRTANADGHETP</sequence>
<dbReference type="EMBL" id="JBHTMP010000001">
    <property type="protein sequence ID" value="MFD1319836.1"/>
    <property type="molecule type" value="Genomic_DNA"/>
</dbReference>
<gene>
    <name evidence="1" type="ORF">ACFQ4H_01895</name>
</gene>
<proteinExistence type="predicted"/>
<reference evidence="2" key="1">
    <citation type="journal article" date="2019" name="Int. J. Syst. Evol. Microbiol.">
        <title>The Global Catalogue of Microorganisms (GCM) 10K type strain sequencing project: providing services to taxonomists for standard genome sequencing and annotation.</title>
        <authorList>
            <consortium name="The Broad Institute Genomics Platform"/>
            <consortium name="The Broad Institute Genome Sequencing Center for Infectious Disease"/>
            <person name="Wu L."/>
            <person name="Ma J."/>
        </authorList>
    </citation>
    <scope>NUCLEOTIDE SEQUENCE [LARGE SCALE GENOMIC DNA]</scope>
    <source>
        <strain evidence="2">JCM 31037</strain>
    </source>
</reference>
<protein>
    <submittedName>
        <fullName evidence="1">Uncharacterized protein</fullName>
    </submittedName>
</protein>